<proteinExistence type="predicted"/>
<feature type="transmembrane region" description="Helical" evidence="5">
    <location>
        <begin position="86"/>
        <end position="114"/>
    </location>
</feature>
<evidence type="ECO:0000256" key="4">
    <source>
        <dbReference type="ARBA" id="ARBA00023136"/>
    </source>
</evidence>
<keyword evidence="4 5" id="KW-0472">Membrane</keyword>
<dbReference type="GO" id="GO:0004930">
    <property type="term" value="F:G protein-coupled receptor activity"/>
    <property type="evidence" value="ECO:0007669"/>
    <property type="project" value="InterPro"/>
</dbReference>
<comment type="subcellular location">
    <subcellularLocation>
        <location evidence="1">Membrane</location>
    </subcellularLocation>
</comment>
<dbReference type="EMBL" id="JAODUP010000979">
    <property type="protein sequence ID" value="KAK2142253.1"/>
    <property type="molecule type" value="Genomic_DNA"/>
</dbReference>
<keyword evidence="2 5" id="KW-0812">Transmembrane</keyword>
<dbReference type="Proteomes" id="UP001208570">
    <property type="component" value="Unassembled WGS sequence"/>
</dbReference>
<keyword evidence="3 5" id="KW-1133">Transmembrane helix</keyword>
<protein>
    <submittedName>
        <fullName evidence="6">Uncharacterized protein</fullName>
    </submittedName>
</protein>
<dbReference type="AlphaFoldDB" id="A0AAD9MS89"/>
<reference evidence="6" key="1">
    <citation type="journal article" date="2023" name="Mol. Biol. Evol.">
        <title>Third-Generation Sequencing Reveals the Adaptive Role of the Epigenome in Three Deep-Sea Polychaetes.</title>
        <authorList>
            <person name="Perez M."/>
            <person name="Aroh O."/>
            <person name="Sun Y."/>
            <person name="Lan Y."/>
            <person name="Juniper S.K."/>
            <person name="Young C.R."/>
            <person name="Angers B."/>
            <person name="Qian P.Y."/>
        </authorList>
    </citation>
    <scope>NUCLEOTIDE SEQUENCE</scope>
    <source>
        <strain evidence="6">P08H-3</strain>
    </source>
</reference>
<evidence type="ECO:0000313" key="7">
    <source>
        <dbReference type="Proteomes" id="UP001208570"/>
    </source>
</evidence>
<evidence type="ECO:0000313" key="6">
    <source>
        <dbReference type="EMBL" id="KAK2142253.1"/>
    </source>
</evidence>
<dbReference type="Pfam" id="PF00001">
    <property type="entry name" value="7tm_1"/>
    <property type="match status" value="1"/>
</dbReference>
<accession>A0AAD9MS89</accession>
<evidence type="ECO:0000256" key="2">
    <source>
        <dbReference type="ARBA" id="ARBA00022692"/>
    </source>
</evidence>
<feature type="transmembrane region" description="Helical" evidence="5">
    <location>
        <begin position="120"/>
        <end position="144"/>
    </location>
</feature>
<keyword evidence="7" id="KW-1185">Reference proteome</keyword>
<evidence type="ECO:0000256" key="1">
    <source>
        <dbReference type="ARBA" id="ARBA00004370"/>
    </source>
</evidence>
<gene>
    <name evidence="6" type="ORF">LSH36_979g00036</name>
</gene>
<dbReference type="SUPFAM" id="SSF81321">
    <property type="entry name" value="Family A G protein-coupled receptor-like"/>
    <property type="match status" value="1"/>
</dbReference>
<dbReference type="CDD" id="cd00637">
    <property type="entry name" value="7tm_classA_rhodopsin-like"/>
    <property type="match status" value="1"/>
</dbReference>
<sequence>MRPRSGKHSKQIGSDASNLISMPITPYNGTAVQNCKPIMSAAFDTVDHNVRFSGGLKDMFGLSEYDFNVGKDLGHRMTRTKKLHKIPANTFILSLAFADGMVGVLSPAIVLTAITNEQHIWMSAVCLFRGPYYAMFSTSLVTLLDISIDRNINLSTLLVLRLVLSVVTTSPAVENSLSDGTGAPGYCEITLGQFAQERILRGFLPPPVFSI</sequence>
<dbReference type="GO" id="GO:0016020">
    <property type="term" value="C:membrane"/>
    <property type="evidence" value="ECO:0007669"/>
    <property type="project" value="UniProtKB-SubCell"/>
</dbReference>
<comment type="caution">
    <text evidence="6">The sequence shown here is derived from an EMBL/GenBank/DDBJ whole genome shotgun (WGS) entry which is preliminary data.</text>
</comment>
<dbReference type="Gene3D" id="1.20.1070.10">
    <property type="entry name" value="Rhodopsin 7-helix transmembrane proteins"/>
    <property type="match status" value="1"/>
</dbReference>
<evidence type="ECO:0000256" key="3">
    <source>
        <dbReference type="ARBA" id="ARBA00022989"/>
    </source>
</evidence>
<name>A0AAD9MS89_9ANNE</name>
<organism evidence="6 7">
    <name type="scientific">Paralvinella palmiformis</name>
    <dbReference type="NCBI Taxonomy" id="53620"/>
    <lineage>
        <taxon>Eukaryota</taxon>
        <taxon>Metazoa</taxon>
        <taxon>Spiralia</taxon>
        <taxon>Lophotrochozoa</taxon>
        <taxon>Annelida</taxon>
        <taxon>Polychaeta</taxon>
        <taxon>Sedentaria</taxon>
        <taxon>Canalipalpata</taxon>
        <taxon>Terebellida</taxon>
        <taxon>Terebelliformia</taxon>
        <taxon>Alvinellidae</taxon>
        <taxon>Paralvinella</taxon>
    </lineage>
</organism>
<evidence type="ECO:0000256" key="5">
    <source>
        <dbReference type="SAM" id="Phobius"/>
    </source>
</evidence>
<dbReference type="InterPro" id="IPR000276">
    <property type="entry name" value="GPCR_Rhodpsn"/>
</dbReference>